<keyword evidence="2" id="KW-1185">Reference proteome</keyword>
<name>A0AAV4N346_CAEEX</name>
<organism evidence="1 2">
    <name type="scientific">Caerostris extrusa</name>
    <name type="common">Bark spider</name>
    <name type="synonym">Caerostris bankana</name>
    <dbReference type="NCBI Taxonomy" id="172846"/>
    <lineage>
        <taxon>Eukaryota</taxon>
        <taxon>Metazoa</taxon>
        <taxon>Ecdysozoa</taxon>
        <taxon>Arthropoda</taxon>
        <taxon>Chelicerata</taxon>
        <taxon>Arachnida</taxon>
        <taxon>Araneae</taxon>
        <taxon>Araneomorphae</taxon>
        <taxon>Entelegynae</taxon>
        <taxon>Araneoidea</taxon>
        <taxon>Araneidae</taxon>
        <taxon>Caerostris</taxon>
    </lineage>
</organism>
<gene>
    <name evidence="1" type="ORF">CEXT_486161</name>
</gene>
<protein>
    <submittedName>
        <fullName evidence="1">Uncharacterized protein</fullName>
    </submittedName>
</protein>
<dbReference type="EMBL" id="BPLR01020443">
    <property type="protein sequence ID" value="GIX78833.1"/>
    <property type="molecule type" value="Genomic_DNA"/>
</dbReference>
<evidence type="ECO:0000313" key="2">
    <source>
        <dbReference type="Proteomes" id="UP001054945"/>
    </source>
</evidence>
<sequence length="112" mass="13120">MTIDVISWFSICYGNSQKPSKRLLRRQIFLPEMHTSLGFPRFPYNHQKSFAETDFLAPDTFAISWFSICVTHKKRTSKPLRILLTTMISSFSVCVTVTFRRLRQILGRCSWP</sequence>
<dbReference type="Proteomes" id="UP001054945">
    <property type="component" value="Unassembled WGS sequence"/>
</dbReference>
<dbReference type="AlphaFoldDB" id="A0AAV4N346"/>
<proteinExistence type="predicted"/>
<comment type="caution">
    <text evidence="1">The sequence shown here is derived from an EMBL/GenBank/DDBJ whole genome shotgun (WGS) entry which is preliminary data.</text>
</comment>
<evidence type="ECO:0000313" key="1">
    <source>
        <dbReference type="EMBL" id="GIX78833.1"/>
    </source>
</evidence>
<accession>A0AAV4N346</accession>
<reference evidence="1 2" key="1">
    <citation type="submission" date="2021-06" db="EMBL/GenBank/DDBJ databases">
        <title>Caerostris extrusa draft genome.</title>
        <authorList>
            <person name="Kono N."/>
            <person name="Arakawa K."/>
        </authorList>
    </citation>
    <scope>NUCLEOTIDE SEQUENCE [LARGE SCALE GENOMIC DNA]</scope>
</reference>